<evidence type="ECO:0000313" key="10">
    <source>
        <dbReference type="Proteomes" id="UP001589870"/>
    </source>
</evidence>
<feature type="region of interest" description="Disordered" evidence="6">
    <location>
        <begin position="139"/>
        <end position="193"/>
    </location>
</feature>
<evidence type="ECO:0000256" key="4">
    <source>
        <dbReference type="ARBA" id="ARBA00022777"/>
    </source>
</evidence>
<gene>
    <name evidence="9" type="ORF">ACFHYQ_13440</name>
</gene>
<dbReference type="Gene3D" id="3.40.1000.10">
    <property type="entry name" value="Mog1/PsbP, alpha/beta/alpha sandwich"/>
    <property type="match status" value="1"/>
</dbReference>
<evidence type="ECO:0000256" key="7">
    <source>
        <dbReference type="SAM" id="Phobius"/>
    </source>
</evidence>
<dbReference type="PANTHER" id="PTHR43671:SF13">
    <property type="entry name" value="SERINE_THREONINE-PROTEIN KINASE NEK2"/>
    <property type="match status" value="1"/>
</dbReference>
<dbReference type="Proteomes" id="UP001589870">
    <property type="component" value="Unassembled WGS sequence"/>
</dbReference>
<dbReference type="SUPFAM" id="SSF56112">
    <property type="entry name" value="Protein kinase-like (PK-like)"/>
    <property type="match status" value="1"/>
</dbReference>
<protein>
    <recommendedName>
        <fullName evidence="1">non-specific serine/threonine protein kinase</fullName>
        <ecNumber evidence="1">2.7.11.1</ecNumber>
    </recommendedName>
</protein>
<dbReference type="EMBL" id="JBHMQT010000032">
    <property type="protein sequence ID" value="MFC0863298.1"/>
    <property type="molecule type" value="Genomic_DNA"/>
</dbReference>
<comment type="caution">
    <text evidence="9">The sequence shown here is derived from an EMBL/GenBank/DDBJ whole genome shotgun (WGS) entry which is preliminary data.</text>
</comment>
<dbReference type="InterPro" id="IPR050660">
    <property type="entry name" value="NEK_Ser/Thr_kinase"/>
</dbReference>
<feature type="transmembrane region" description="Helical" evidence="7">
    <location>
        <begin position="200"/>
        <end position="221"/>
    </location>
</feature>
<evidence type="ECO:0000256" key="1">
    <source>
        <dbReference type="ARBA" id="ARBA00012513"/>
    </source>
</evidence>
<evidence type="ECO:0000313" key="9">
    <source>
        <dbReference type="EMBL" id="MFC0863298.1"/>
    </source>
</evidence>
<evidence type="ECO:0000256" key="3">
    <source>
        <dbReference type="ARBA" id="ARBA00022741"/>
    </source>
</evidence>
<keyword evidence="5" id="KW-0067">ATP-binding</keyword>
<dbReference type="PANTHER" id="PTHR43671">
    <property type="entry name" value="SERINE/THREONINE-PROTEIN KINASE NEK"/>
    <property type="match status" value="1"/>
</dbReference>
<dbReference type="PROSITE" id="PS50011">
    <property type="entry name" value="PROTEIN_KINASE_DOM"/>
    <property type="match status" value="1"/>
</dbReference>
<keyword evidence="4" id="KW-0418">Kinase</keyword>
<feature type="domain" description="Protein kinase" evidence="8">
    <location>
        <begin position="1"/>
        <end position="109"/>
    </location>
</feature>
<evidence type="ECO:0000256" key="5">
    <source>
        <dbReference type="ARBA" id="ARBA00022840"/>
    </source>
</evidence>
<dbReference type="Gene3D" id="1.10.510.10">
    <property type="entry name" value="Transferase(Phosphotransferase) domain 1"/>
    <property type="match status" value="1"/>
</dbReference>
<evidence type="ECO:0000256" key="2">
    <source>
        <dbReference type="ARBA" id="ARBA00022679"/>
    </source>
</evidence>
<feature type="non-terminal residue" evidence="9">
    <location>
        <position position="1"/>
    </location>
</feature>
<dbReference type="InterPro" id="IPR000719">
    <property type="entry name" value="Prot_kinase_dom"/>
</dbReference>
<keyword evidence="7" id="KW-0472">Membrane</keyword>
<organism evidence="9 10">
    <name type="scientific">Sphaerimonospora cavernae</name>
    <dbReference type="NCBI Taxonomy" id="1740611"/>
    <lineage>
        <taxon>Bacteria</taxon>
        <taxon>Bacillati</taxon>
        <taxon>Actinomycetota</taxon>
        <taxon>Actinomycetes</taxon>
        <taxon>Streptosporangiales</taxon>
        <taxon>Streptosporangiaceae</taxon>
        <taxon>Sphaerimonospora</taxon>
    </lineage>
</organism>
<keyword evidence="2" id="KW-0808">Transferase</keyword>
<evidence type="ECO:0000259" key="8">
    <source>
        <dbReference type="PROSITE" id="PS50011"/>
    </source>
</evidence>
<dbReference type="Pfam" id="PF00069">
    <property type="entry name" value="Pkinase"/>
    <property type="match status" value="1"/>
</dbReference>
<keyword evidence="3" id="KW-0547">Nucleotide-binding</keyword>
<keyword evidence="7" id="KW-0812">Transmembrane</keyword>
<evidence type="ECO:0000256" key="6">
    <source>
        <dbReference type="SAM" id="MobiDB-lite"/>
    </source>
</evidence>
<sequence>IATAEGDPSLTRTGMVTGSPSFIAPERVSGAQADPASDLWSLGASLYAMVTGRSPFHRDSGGMAVLAALISREEADLSPVPPALRPAVGGLLVKDPARRIGAAEADRLLAMAEASDPGQAVRPFQAERTASAAAGVEYRSPATPLPQHPPLPRHPPTPRHHPYSSHPQTPPPQTPPPQTPPPQTWAPPARRRTLGGGGMSVLIGTALVLLLGAIGGTWALMQEEEIPKGRTQPTASATKPAPQRKVLTLLQFPMTGGWSLRAPKAWLSESGDDEYRWWNQKKSAVLTVQVASRSDPHEVGDVGEPQGILAKLEAIQQAEPGNGYRRVRFGRTRVPKGQAAELEYTAVAASPDPESPEVKGRYRRVVRVVTLESAICILDWQVQEKSWNAYEPTMRAVFDSLVSPA</sequence>
<feature type="compositionally biased region" description="Pro residues" evidence="6">
    <location>
        <begin position="168"/>
        <end position="185"/>
    </location>
</feature>
<feature type="compositionally biased region" description="Pro residues" evidence="6">
    <location>
        <begin position="143"/>
        <end position="155"/>
    </location>
</feature>
<name>A0ABV6U4E6_9ACTN</name>
<reference evidence="9 10" key="1">
    <citation type="submission" date="2024-09" db="EMBL/GenBank/DDBJ databases">
        <authorList>
            <person name="Sun Q."/>
            <person name="Mori K."/>
        </authorList>
    </citation>
    <scope>NUCLEOTIDE SEQUENCE [LARGE SCALE GENOMIC DNA]</scope>
    <source>
        <strain evidence="9 10">TBRC 1851</strain>
    </source>
</reference>
<keyword evidence="7" id="KW-1133">Transmembrane helix</keyword>
<proteinExistence type="predicted"/>
<dbReference type="EC" id="2.7.11.1" evidence="1"/>
<dbReference type="InterPro" id="IPR011009">
    <property type="entry name" value="Kinase-like_dom_sf"/>
</dbReference>
<keyword evidence="10" id="KW-1185">Reference proteome</keyword>
<accession>A0ABV6U4E6</accession>